<organism evidence="2 3">
    <name type="scientific">Penicillium fimorum</name>
    <dbReference type="NCBI Taxonomy" id="1882269"/>
    <lineage>
        <taxon>Eukaryota</taxon>
        <taxon>Fungi</taxon>
        <taxon>Dikarya</taxon>
        <taxon>Ascomycota</taxon>
        <taxon>Pezizomycotina</taxon>
        <taxon>Eurotiomycetes</taxon>
        <taxon>Eurotiomycetidae</taxon>
        <taxon>Eurotiales</taxon>
        <taxon>Aspergillaceae</taxon>
        <taxon>Penicillium</taxon>
    </lineage>
</organism>
<dbReference type="Proteomes" id="UP001149954">
    <property type="component" value="Unassembled WGS sequence"/>
</dbReference>
<proteinExistence type="predicted"/>
<dbReference type="OrthoDB" id="10409233at2759"/>
<comment type="caution">
    <text evidence="2">The sequence shown here is derived from an EMBL/GenBank/DDBJ whole genome shotgun (WGS) entry which is preliminary data.</text>
</comment>
<protein>
    <submittedName>
        <fullName evidence="2">Uncharacterized protein</fullName>
    </submittedName>
</protein>
<evidence type="ECO:0000313" key="2">
    <source>
        <dbReference type="EMBL" id="KAJ5520020.1"/>
    </source>
</evidence>
<evidence type="ECO:0000256" key="1">
    <source>
        <dbReference type="SAM" id="MobiDB-lite"/>
    </source>
</evidence>
<feature type="region of interest" description="Disordered" evidence="1">
    <location>
        <begin position="38"/>
        <end position="59"/>
    </location>
</feature>
<reference evidence="2" key="2">
    <citation type="journal article" date="2023" name="IMA Fungus">
        <title>Comparative genomic study of the Penicillium genus elucidates a diverse pangenome and 15 lateral gene transfer events.</title>
        <authorList>
            <person name="Petersen C."/>
            <person name="Sorensen T."/>
            <person name="Nielsen M.R."/>
            <person name="Sondergaard T.E."/>
            <person name="Sorensen J.L."/>
            <person name="Fitzpatrick D.A."/>
            <person name="Frisvad J.C."/>
            <person name="Nielsen K.L."/>
        </authorList>
    </citation>
    <scope>NUCLEOTIDE SEQUENCE</scope>
    <source>
        <strain evidence="2">IBT 29495</strain>
    </source>
</reference>
<dbReference type="EMBL" id="JAPWDS010000001">
    <property type="protein sequence ID" value="KAJ5520020.1"/>
    <property type="molecule type" value="Genomic_DNA"/>
</dbReference>
<evidence type="ECO:0000313" key="3">
    <source>
        <dbReference type="Proteomes" id="UP001149954"/>
    </source>
</evidence>
<name>A0A9W9Y4B3_9EURO</name>
<sequence>MCIKELEIVSVAAHNYSDAWAWQPVPKWHFKRAERMKRQDSFAAKKTPASREGNRAVGA</sequence>
<keyword evidence="3" id="KW-1185">Reference proteome</keyword>
<dbReference type="AlphaFoldDB" id="A0A9W9Y4B3"/>
<gene>
    <name evidence="2" type="ORF">N7463_000473</name>
</gene>
<accession>A0A9W9Y4B3</accession>
<reference evidence="2" key="1">
    <citation type="submission" date="2022-12" db="EMBL/GenBank/DDBJ databases">
        <authorList>
            <person name="Petersen C."/>
        </authorList>
    </citation>
    <scope>NUCLEOTIDE SEQUENCE</scope>
    <source>
        <strain evidence="2">IBT 29495</strain>
    </source>
</reference>